<accession>A0A4R3UVE0</accession>
<keyword evidence="2" id="KW-1185">Reference proteome</keyword>
<organism evidence="1 2">
    <name type="scientific">Paracandidimonas soli</name>
    <dbReference type="NCBI Taxonomy" id="1917182"/>
    <lineage>
        <taxon>Bacteria</taxon>
        <taxon>Pseudomonadati</taxon>
        <taxon>Pseudomonadota</taxon>
        <taxon>Betaproteobacteria</taxon>
        <taxon>Burkholderiales</taxon>
        <taxon>Alcaligenaceae</taxon>
        <taxon>Paracandidimonas</taxon>
    </lineage>
</organism>
<proteinExistence type="predicted"/>
<sequence>MIRILCAAVVLVLAGCATQPQIVVRTERVEVPVSVPCRTAEIMRPVWALDVLPADAGDYEWARAAVVELGQREVYERRLEAAVAACQ</sequence>
<evidence type="ECO:0000313" key="2">
    <source>
        <dbReference type="Proteomes" id="UP000294692"/>
    </source>
</evidence>
<dbReference type="RefSeq" id="WP_377747806.1">
    <property type="nucleotide sequence ID" value="NZ_JBHRVM010000001.1"/>
</dbReference>
<evidence type="ECO:0008006" key="3">
    <source>
        <dbReference type="Google" id="ProtNLM"/>
    </source>
</evidence>
<dbReference type="PROSITE" id="PS51257">
    <property type="entry name" value="PROKAR_LIPOPROTEIN"/>
    <property type="match status" value="1"/>
</dbReference>
<evidence type="ECO:0000313" key="1">
    <source>
        <dbReference type="EMBL" id="TCU96116.1"/>
    </source>
</evidence>
<reference evidence="1 2" key="1">
    <citation type="submission" date="2019-03" db="EMBL/GenBank/DDBJ databases">
        <title>Genomic Encyclopedia of Type Strains, Phase IV (KMG-IV): sequencing the most valuable type-strain genomes for metagenomic binning, comparative biology and taxonomic classification.</title>
        <authorList>
            <person name="Goeker M."/>
        </authorList>
    </citation>
    <scope>NUCLEOTIDE SEQUENCE [LARGE SCALE GENOMIC DNA]</scope>
    <source>
        <strain evidence="1 2">DSM 100048</strain>
    </source>
</reference>
<gene>
    <name evidence="1" type="ORF">EV686_107174</name>
</gene>
<comment type="caution">
    <text evidence="1">The sequence shown here is derived from an EMBL/GenBank/DDBJ whole genome shotgun (WGS) entry which is preliminary data.</text>
</comment>
<dbReference type="AlphaFoldDB" id="A0A4R3UVE0"/>
<name>A0A4R3UVE0_9BURK</name>
<dbReference type="Proteomes" id="UP000294692">
    <property type="component" value="Unassembled WGS sequence"/>
</dbReference>
<dbReference type="EMBL" id="SMBX01000007">
    <property type="protein sequence ID" value="TCU96116.1"/>
    <property type="molecule type" value="Genomic_DNA"/>
</dbReference>
<protein>
    <recommendedName>
        <fullName evidence="3">Lipoprotein</fullName>
    </recommendedName>
</protein>